<evidence type="ECO:0000313" key="1">
    <source>
        <dbReference type="EMBL" id="GHO59175.1"/>
    </source>
</evidence>
<evidence type="ECO:0000313" key="2">
    <source>
        <dbReference type="Proteomes" id="UP000654345"/>
    </source>
</evidence>
<keyword evidence="2" id="KW-1185">Reference proteome</keyword>
<gene>
    <name evidence="1" type="ORF">KSB_76500</name>
</gene>
<accession>A0ABQ3V2Q5</accession>
<evidence type="ECO:0008006" key="3">
    <source>
        <dbReference type="Google" id="ProtNLM"/>
    </source>
</evidence>
<reference evidence="1 2" key="1">
    <citation type="journal article" date="2021" name="Int. J. Syst. Evol. Microbiol.">
        <title>Reticulibacter mediterranei gen. nov., sp. nov., within the new family Reticulibacteraceae fam. nov., and Ktedonospora formicarum gen. nov., sp. nov., Ktedonobacter robiniae sp. nov., Dictyobacter formicarum sp. nov. and Dictyobacter arantiisoli sp. nov., belonging to the class Ktedonobacteria.</title>
        <authorList>
            <person name="Yabe S."/>
            <person name="Zheng Y."/>
            <person name="Wang C.M."/>
            <person name="Sakai Y."/>
            <person name="Abe K."/>
            <person name="Yokota A."/>
            <person name="Donadio S."/>
            <person name="Cavaletti L."/>
            <person name="Monciardini P."/>
        </authorList>
    </citation>
    <scope>NUCLEOTIDE SEQUENCE [LARGE SCALE GENOMIC DNA]</scope>
    <source>
        <strain evidence="1 2">SOSP1-30</strain>
    </source>
</reference>
<comment type="caution">
    <text evidence="1">The sequence shown here is derived from an EMBL/GenBank/DDBJ whole genome shotgun (WGS) entry which is preliminary data.</text>
</comment>
<organism evidence="1 2">
    <name type="scientific">Ktedonobacter robiniae</name>
    <dbReference type="NCBI Taxonomy" id="2778365"/>
    <lineage>
        <taxon>Bacteria</taxon>
        <taxon>Bacillati</taxon>
        <taxon>Chloroflexota</taxon>
        <taxon>Ktedonobacteria</taxon>
        <taxon>Ktedonobacterales</taxon>
        <taxon>Ktedonobacteraceae</taxon>
        <taxon>Ktedonobacter</taxon>
    </lineage>
</organism>
<dbReference type="Proteomes" id="UP000654345">
    <property type="component" value="Unassembled WGS sequence"/>
</dbReference>
<name>A0ABQ3V2Q5_9CHLR</name>
<dbReference type="EMBL" id="BNJG01000003">
    <property type="protein sequence ID" value="GHO59175.1"/>
    <property type="molecule type" value="Genomic_DNA"/>
</dbReference>
<sequence length="59" mass="6809">MGDVISIVSYRVYQMRSRKETWLLEAKKRRRPVVPCEEDSLLDVPGYASLNLTEHAVAM</sequence>
<proteinExistence type="predicted"/>
<protein>
    <recommendedName>
        <fullName evidence="3">Transposase</fullName>
    </recommendedName>
</protein>